<reference evidence="5 6" key="1">
    <citation type="submission" date="2017-02" db="EMBL/GenBank/DDBJ databases">
        <title>A draft genome of 'Candidatus Phytoplasma aurantifolia' the agent of the witches-broom disease of lime.</title>
        <authorList>
            <person name="Foissac X."/>
            <person name="Carle P."/>
        </authorList>
    </citation>
    <scope>NUCLEOTIDE SEQUENCE [LARGE SCALE GENOMIC DNA]</scope>
    <source>
        <strain evidence="5 6">WBDL</strain>
    </source>
</reference>
<dbReference type="Proteomes" id="UP000189722">
    <property type="component" value="Unassembled WGS sequence"/>
</dbReference>
<evidence type="ECO:0000256" key="2">
    <source>
        <dbReference type="ARBA" id="ARBA00023284"/>
    </source>
</evidence>
<feature type="domain" description="Thioredoxin" evidence="3">
    <location>
        <begin position="1"/>
        <end position="104"/>
    </location>
</feature>
<evidence type="ECO:0000313" key="4">
    <source>
        <dbReference type="EMBL" id="MEK0309314.1"/>
    </source>
</evidence>
<dbReference type="OrthoDB" id="9790390at2"/>
<evidence type="ECO:0000313" key="7">
    <source>
        <dbReference type="Proteomes" id="UP001383392"/>
    </source>
</evidence>
<evidence type="ECO:0000313" key="6">
    <source>
        <dbReference type="Proteomes" id="UP000189722"/>
    </source>
</evidence>
<dbReference type="RefSeq" id="WP_078123133.1">
    <property type="nucleotide sequence ID" value="NZ_JAOSJG010000029.1"/>
</dbReference>
<dbReference type="GO" id="GO:0015035">
    <property type="term" value="F:protein-disulfide reductase activity"/>
    <property type="evidence" value="ECO:0007669"/>
    <property type="project" value="TreeGrafter"/>
</dbReference>
<dbReference type="PANTHER" id="PTHR45663">
    <property type="entry name" value="GEO12009P1"/>
    <property type="match status" value="1"/>
</dbReference>
<dbReference type="AlphaFoldDB" id="A0A1S9M055"/>
<dbReference type="InterPro" id="IPR013766">
    <property type="entry name" value="Thioredoxin_domain"/>
</dbReference>
<name>A0A1S9M055_9MOLU</name>
<dbReference type="PANTHER" id="PTHR45663:SF11">
    <property type="entry name" value="GEO12009P1"/>
    <property type="match status" value="1"/>
</dbReference>
<proteinExistence type="inferred from homology"/>
<comment type="caution">
    <text evidence="5">The sequence shown here is derived from an EMBL/GenBank/DDBJ whole genome shotgun (WGS) entry which is preliminary data.</text>
</comment>
<evidence type="ECO:0000259" key="3">
    <source>
        <dbReference type="PROSITE" id="PS51352"/>
    </source>
</evidence>
<dbReference type="Gene3D" id="3.40.30.10">
    <property type="entry name" value="Glutaredoxin"/>
    <property type="match status" value="1"/>
</dbReference>
<evidence type="ECO:0000256" key="1">
    <source>
        <dbReference type="ARBA" id="ARBA00008987"/>
    </source>
</evidence>
<reference evidence="4 7" key="2">
    <citation type="journal article" date="2023" name="Int. J. Syst. Evol. Microbiol.">
        <title>The observation of taxonomic boundaries for the 16SrII and 16SrXXV phytoplasmas using genome-based delimitation.</title>
        <authorList>
            <person name="Rodrigues Jardim B."/>
            <person name="Tran-Nguyen L.T.T."/>
            <person name="Gambley C."/>
            <person name="Al-Sadi A.M."/>
            <person name="Al-Subhi A.M."/>
            <person name="Foissac X."/>
            <person name="Salar P."/>
            <person name="Cai H."/>
            <person name="Yang J.Y."/>
            <person name="Davis R."/>
            <person name="Jones L."/>
            <person name="Rodoni B."/>
            <person name="Constable F.E."/>
        </authorList>
    </citation>
    <scope>NUCLEOTIDE SEQUENCE [LARGE SCALE GENOMIC DNA]</scope>
    <source>
        <strain evidence="4">BAWM-OMN-P75</strain>
    </source>
</reference>
<dbReference type="GO" id="GO:0005737">
    <property type="term" value="C:cytoplasm"/>
    <property type="evidence" value="ECO:0007669"/>
    <property type="project" value="TreeGrafter"/>
</dbReference>
<dbReference type="EMBL" id="JAOSJG010000029">
    <property type="protein sequence ID" value="MEK0309314.1"/>
    <property type="molecule type" value="Genomic_DNA"/>
</dbReference>
<dbReference type="Pfam" id="PF00085">
    <property type="entry name" value="Thioredoxin"/>
    <property type="match status" value="1"/>
</dbReference>
<gene>
    <name evidence="5" type="ORF">B2G44_01775</name>
    <name evidence="4" type="ORF">OC712_02360</name>
</gene>
<evidence type="ECO:0000313" key="5">
    <source>
        <dbReference type="EMBL" id="OOP58562.1"/>
    </source>
</evidence>
<organism evidence="5 6">
    <name type="scientific">Candidatus Phytoplasma citri</name>
    <dbReference type="NCBI Taxonomy" id="180978"/>
    <lineage>
        <taxon>Bacteria</taxon>
        <taxon>Bacillati</taxon>
        <taxon>Mycoplasmatota</taxon>
        <taxon>Mollicutes</taxon>
        <taxon>Acholeplasmatales</taxon>
        <taxon>Acholeplasmataceae</taxon>
        <taxon>Candidatus Phytoplasma</taxon>
        <taxon>16SrII (Peanut WB group)</taxon>
    </lineage>
</organism>
<protein>
    <submittedName>
        <fullName evidence="4">Thioredoxin family protein</fullName>
    </submittedName>
</protein>
<dbReference type="CDD" id="cd02947">
    <property type="entry name" value="TRX_family"/>
    <property type="match status" value="1"/>
</dbReference>
<keyword evidence="2" id="KW-0676">Redox-active center</keyword>
<dbReference type="Proteomes" id="UP001383392">
    <property type="component" value="Unassembled WGS sequence"/>
</dbReference>
<keyword evidence="7" id="KW-1185">Reference proteome</keyword>
<sequence>MQHSIENLDKLIIKNKNKLLLIDFFLTHCPPCQKLMPHLEQIKKENPNIEIIKINGHENFALAKKYNITSYPSLLLYKNTKLIKKNVGYLSLSELFAFITDDIED</sequence>
<dbReference type="PROSITE" id="PS51352">
    <property type="entry name" value="THIOREDOXIN_2"/>
    <property type="match status" value="1"/>
</dbReference>
<accession>A0A1S9M055</accession>
<dbReference type="STRING" id="180978.B2G44_01775"/>
<dbReference type="EMBL" id="MWKN01000052">
    <property type="protein sequence ID" value="OOP58562.1"/>
    <property type="molecule type" value="Genomic_DNA"/>
</dbReference>
<dbReference type="SUPFAM" id="SSF52833">
    <property type="entry name" value="Thioredoxin-like"/>
    <property type="match status" value="1"/>
</dbReference>
<dbReference type="InterPro" id="IPR036249">
    <property type="entry name" value="Thioredoxin-like_sf"/>
</dbReference>
<comment type="similarity">
    <text evidence="1">Belongs to the thioredoxin family.</text>
</comment>